<keyword evidence="2" id="KW-0539">Nucleus</keyword>
<evidence type="ECO:0000313" key="4">
    <source>
        <dbReference type="Proteomes" id="UP001338125"/>
    </source>
</evidence>
<evidence type="ECO:0000256" key="2">
    <source>
        <dbReference type="ARBA" id="ARBA00023242"/>
    </source>
</evidence>
<comment type="caution">
    <text evidence="3">The sequence shown here is derived from an EMBL/GenBank/DDBJ whole genome shotgun (WGS) entry which is preliminary data.</text>
</comment>
<comment type="subcellular location">
    <subcellularLocation>
        <location evidence="1">Nucleus</location>
    </subcellularLocation>
</comment>
<organism evidence="3 4">
    <name type="scientific">Cladobotryum mycophilum</name>
    <dbReference type="NCBI Taxonomy" id="491253"/>
    <lineage>
        <taxon>Eukaryota</taxon>
        <taxon>Fungi</taxon>
        <taxon>Dikarya</taxon>
        <taxon>Ascomycota</taxon>
        <taxon>Pezizomycotina</taxon>
        <taxon>Sordariomycetes</taxon>
        <taxon>Hypocreomycetidae</taxon>
        <taxon>Hypocreales</taxon>
        <taxon>Hypocreaceae</taxon>
        <taxon>Cladobotryum</taxon>
    </lineage>
</organism>
<evidence type="ECO:0000313" key="3">
    <source>
        <dbReference type="EMBL" id="KAK5994725.1"/>
    </source>
</evidence>
<dbReference type="EMBL" id="JAVFKD010000004">
    <property type="protein sequence ID" value="KAK5994725.1"/>
    <property type="molecule type" value="Genomic_DNA"/>
</dbReference>
<evidence type="ECO:0000256" key="1">
    <source>
        <dbReference type="ARBA" id="ARBA00004123"/>
    </source>
</evidence>
<keyword evidence="4" id="KW-1185">Reference proteome</keyword>
<accession>A0ABR0SSM2</accession>
<dbReference type="PANTHER" id="PTHR37534:SF20">
    <property type="entry name" value="PRO1A C6 ZINK-FINGER PROTEIN"/>
    <property type="match status" value="1"/>
</dbReference>
<gene>
    <name evidence="3" type="ORF">PT974_03108</name>
</gene>
<dbReference type="PANTHER" id="PTHR37534">
    <property type="entry name" value="TRANSCRIPTIONAL ACTIVATOR PROTEIN UGA3"/>
    <property type="match status" value="1"/>
</dbReference>
<proteinExistence type="predicted"/>
<sequence length="502" mass="56490">MAHAIRAQLRQNAEARRGQDFTVQVFPLVDSQQGPHHPQSSNDELSHDQEIGGNAALVDLATLDETDNFFITLYLDTVFPSLFPWYQPATLSGGRSWLLAVLRANKAFFHTAMSLSSYYFTLVLARDASHTIRTPCEQHVWDSLAMHMNLSIQVIRQHTDDLNIGQVKSNVIHQTHVLGGIVQLLVLETSIAGETDWNSHLTAALVLLDDIFQAHGMRDGRCNLASILDAMQRSSIFDGMSLGFPVWNADQAAFQFFTALLIYADIMSSILLRSSPRLRHCHRDLVVGHDLCSNLIGGTQPLLQMENYIGCHGWVLVIISEISELGLWKRSARPEEGGCAAEEFMRRTRELEDKLKKGSKYITEPSELMETTNHAPNGVLATRIWIYAATMYLILVKEGWKSGGHTMRDNVESVLNLFQLLPPQTYLRSLIWPFCVSGLLATTEQEQAFRKLISDLGPLRAFGATKEAVQLMERVWQRREQLDDSWGLADCFEIQGCKILLI</sequence>
<dbReference type="Proteomes" id="UP001338125">
    <property type="component" value="Unassembled WGS sequence"/>
</dbReference>
<protein>
    <submittedName>
        <fullName evidence="3">Trichothecene biosynthesis transcription regulator TRI10-like protein</fullName>
    </submittedName>
</protein>
<reference evidence="3 4" key="1">
    <citation type="submission" date="2024-01" db="EMBL/GenBank/DDBJ databases">
        <title>Complete genome of Cladobotryum mycophilum ATHUM6906.</title>
        <authorList>
            <person name="Christinaki A.C."/>
            <person name="Myridakis A.I."/>
            <person name="Kouvelis V.N."/>
        </authorList>
    </citation>
    <scope>NUCLEOTIDE SEQUENCE [LARGE SCALE GENOMIC DNA]</scope>
    <source>
        <strain evidence="3 4">ATHUM6906</strain>
    </source>
</reference>
<dbReference type="InterPro" id="IPR021858">
    <property type="entry name" value="Fun_TF"/>
</dbReference>
<name>A0ABR0SSM2_9HYPO</name>
<dbReference type="Pfam" id="PF11951">
    <property type="entry name" value="Fungal_trans_2"/>
    <property type="match status" value="1"/>
</dbReference>